<dbReference type="GO" id="GO:0005655">
    <property type="term" value="C:nucleolar ribonuclease P complex"/>
    <property type="evidence" value="ECO:0007669"/>
    <property type="project" value="TreeGrafter"/>
</dbReference>
<keyword evidence="6" id="KW-1185">Reference proteome</keyword>
<dbReference type="Proteomes" id="UP001153712">
    <property type="component" value="Chromosome 9"/>
</dbReference>
<dbReference type="GO" id="GO:0046872">
    <property type="term" value="F:metal ion binding"/>
    <property type="evidence" value="ECO:0007669"/>
    <property type="project" value="UniProtKB-KW"/>
</dbReference>
<dbReference type="GO" id="GO:0008033">
    <property type="term" value="P:tRNA processing"/>
    <property type="evidence" value="ECO:0007669"/>
    <property type="project" value="UniProtKB-KW"/>
</dbReference>
<dbReference type="InterPro" id="IPR007175">
    <property type="entry name" value="Rpr2/Snm1/Rpp21"/>
</dbReference>
<evidence type="ECO:0000313" key="5">
    <source>
        <dbReference type="EMBL" id="CAG9865295.1"/>
    </source>
</evidence>
<sequence>MSTVKKCPGKEGFERINYLYQISNLMATKNQSCHVAASLYSNLLVNVSRKTVQRLDIQTKRTLCKSCRCLLLAGITCKVRVKKQKVTWTCLHCKKAKVFETRDRNYECWTEKPESLVETLDYSLGKDSETNKKN</sequence>
<protein>
    <submittedName>
        <fullName evidence="5">Uncharacterized protein</fullName>
    </submittedName>
</protein>
<proteinExistence type="inferred from homology"/>
<organism evidence="5 6">
    <name type="scientific">Phyllotreta striolata</name>
    <name type="common">Striped flea beetle</name>
    <name type="synonym">Crioceris striolata</name>
    <dbReference type="NCBI Taxonomy" id="444603"/>
    <lineage>
        <taxon>Eukaryota</taxon>
        <taxon>Metazoa</taxon>
        <taxon>Ecdysozoa</taxon>
        <taxon>Arthropoda</taxon>
        <taxon>Hexapoda</taxon>
        <taxon>Insecta</taxon>
        <taxon>Pterygota</taxon>
        <taxon>Neoptera</taxon>
        <taxon>Endopterygota</taxon>
        <taxon>Coleoptera</taxon>
        <taxon>Polyphaga</taxon>
        <taxon>Cucujiformia</taxon>
        <taxon>Chrysomeloidea</taxon>
        <taxon>Chrysomelidae</taxon>
        <taxon>Galerucinae</taxon>
        <taxon>Alticini</taxon>
        <taxon>Phyllotreta</taxon>
    </lineage>
</organism>
<dbReference type="PANTHER" id="PTHR14742:SF0">
    <property type="entry name" value="RIBONUCLEASE P PROTEIN SUBUNIT P21"/>
    <property type="match status" value="1"/>
</dbReference>
<evidence type="ECO:0000256" key="4">
    <source>
        <dbReference type="ARBA" id="ARBA00038402"/>
    </source>
</evidence>
<evidence type="ECO:0000256" key="1">
    <source>
        <dbReference type="ARBA" id="ARBA00022694"/>
    </source>
</evidence>
<evidence type="ECO:0000256" key="2">
    <source>
        <dbReference type="ARBA" id="ARBA00022723"/>
    </source>
</evidence>
<dbReference type="EMBL" id="OU900102">
    <property type="protein sequence ID" value="CAG9865295.1"/>
    <property type="molecule type" value="Genomic_DNA"/>
</dbReference>
<evidence type="ECO:0000313" key="6">
    <source>
        <dbReference type="Proteomes" id="UP001153712"/>
    </source>
</evidence>
<accession>A0A9N9TZV1</accession>
<gene>
    <name evidence="5" type="ORF">PHYEVI_LOCUS11533</name>
</gene>
<comment type="similarity">
    <text evidence="4">Belongs to the eukaryotic/archaeal RNase P protein component 4 family.</text>
</comment>
<keyword evidence="2" id="KW-0479">Metal-binding</keyword>
<dbReference type="AlphaFoldDB" id="A0A9N9TZV1"/>
<reference evidence="5" key="1">
    <citation type="submission" date="2022-01" db="EMBL/GenBank/DDBJ databases">
        <authorList>
            <person name="King R."/>
        </authorList>
    </citation>
    <scope>NUCLEOTIDE SEQUENCE</scope>
</reference>
<dbReference type="Pfam" id="PF04032">
    <property type="entry name" value="Rpr2"/>
    <property type="match status" value="1"/>
</dbReference>
<dbReference type="PANTHER" id="PTHR14742">
    <property type="entry name" value="RIBONUCLEASE P SUBUNIT P21"/>
    <property type="match status" value="1"/>
</dbReference>
<dbReference type="Gene3D" id="6.20.50.20">
    <property type="match status" value="1"/>
</dbReference>
<name>A0A9N9TZV1_PHYSR</name>
<evidence type="ECO:0000256" key="3">
    <source>
        <dbReference type="ARBA" id="ARBA00022833"/>
    </source>
</evidence>
<dbReference type="OrthoDB" id="128536at2759"/>
<keyword evidence="1" id="KW-0819">tRNA processing</keyword>
<keyword evidence="3" id="KW-0862">Zinc</keyword>